<evidence type="ECO:0000256" key="1">
    <source>
        <dbReference type="SAM" id="Phobius"/>
    </source>
</evidence>
<feature type="transmembrane region" description="Helical" evidence="1">
    <location>
        <begin position="330"/>
        <end position="349"/>
    </location>
</feature>
<dbReference type="SUPFAM" id="SSF82714">
    <property type="entry name" value="Multidrug efflux transporter AcrB TolC docking domain, DN and DC subdomains"/>
    <property type="match status" value="2"/>
</dbReference>
<comment type="caution">
    <text evidence="2">The sequence shown here is derived from an EMBL/GenBank/DDBJ whole genome shotgun (WGS) entry which is preliminary data.</text>
</comment>
<dbReference type="AlphaFoldDB" id="A0A9E5JWK9"/>
<gene>
    <name evidence="2" type="ORF">G8770_13805</name>
</gene>
<dbReference type="Gene3D" id="3.30.2090.10">
    <property type="entry name" value="Multidrug efflux transporter AcrB TolC docking domain, DN and DC subdomains"/>
    <property type="match status" value="2"/>
</dbReference>
<dbReference type="InterPro" id="IPR001036">
    <property type="entry name" value="Acrflvin-R"/>
</dbReference>
<dbReference type="Gene3D" id="3.30.70.1320">
    <property type="entry name" value="Multidrug efflux transporter AcrB pore domain like"/>
    <property type="match status" value="1"/>
</dbReference>
<accession>A0A9E5JWK9</accession>
<dbReference type="EMBL" id="JAAONZ010000010">
    <property type="protein sequence ID" value="NHO66619.1"/>
    <property type="molecule type" value="Genomic_DNA"/>
</dbReference>
<dbReference type="Gene3D" id="3.30.70.1430">
    <property type="entry name" value="Multidrug efflux transporter AcrB pore domain"/>
    <property type="match status" value="2"/>
</dbReference>
<feature type="transmembrane region" description="Helical" evidence="1">
    <location>
        <begin position="427"/>
        <end position="448"/>
    </location>
</feature>
<dbReference type="GO" id="GO:0005886">
    <property type="term" value="C:plasma membrane"/>
    <property type="evidence" value="ECO:0007669"/>
    <property type="project" value="TreeGrafter"/>
</dbReference>
<dbReference type="SUPFAM" id="SSF82693">
    <property type="entry name" value="Multidrug efflux transporter AcrB pore domain, PN1, PN2, PC1 and PC2 subdomains"/>
    <property type="match status" value="2"/>
</dbReference>
<evidence type="ECO:0000313" key="3">
    <source>
        <dbReference type="Proteomes" id="UP000787472"/>
    </source>
</evidence>
<feature type="transmembrane region" description="Helical" evidence="1">
    <location>
        <begin position="530"/>
        <end position="548"/>
    </location>
</feature>
<dbReference type="GO" id="GO:0042910">
    <property type="term" value="F:xenobiotic transmembrane transporter activity"/>
    <property type="evidence" value="ECO:0007669"/>
    <property type="project" value="TreeGrafter"/>
</dbReference>
<proteinExistence type="predicted"/>
<feature type="transmembrane region" description="Helical" evidence="1">
    <location>
        <begin position="994"/>
        <end position="1019"/>
    </location>
</feature>
<feature type="transmembrane region" description="Helical" evidence="1">
    <location>
        <begin position="455"/>
        <end position="478"/>
    </location>
</feature>
<reference evidence="2" key="1">
    <citation type="submission" date="2020-03" db="EMBL/GenBank/DDBJ databases">
        <authorList>
            <person name="Guo F."/>
        </authorList>
    </citation>
    <scope>NUCLEOTIDE SEQUENCE</scope>
    <source>
        <strain evidence="2">JCM 30134</strain>
    </source>
</reference>
<organism evidence="2 3">
    <name type="scientific">Pseudomaricurvus hydrocarbonicus</name>
    <dbReference type="NCBI Taxonomy" id="1470433"/>
    <lineage>
        <taxon>Bacteria</taxon>
        <taxon>Pseudomonadati</taxon>
        <taxon>Pseudomonadota</taxon>
        <taxon>Gammaproteobacteria</taxon>
        <taxon>Cellvibrionales</taxon>
        <taxon>Cellvibrionaceae</taxon>
        <taxon>Pseudomaricurvus</taxon>
    </lineage>
</organism>
<dbReference type="Pfam" id="PF00873">
    <property type="entry name" value="ACR_tran"/>
    <property type="match status" value="1"/>
</dbReference>
<feature type="transmembrane region" description="Helical" evidence="1">
    <location>
        <begin position="869"/>
        <end position="887"/>
    </location>
</feature>
<keyword evidence="1" id="KW-0812">Transmembrane</keyword>
<name>A0A9E5JWK9_9GAMM</name>
<feature type="transmembrane region" description="Helical" evidence="1">
    <location>
        <begin position="12"/>
        <end position="31"/>
    </location>
</feature>
<keyword evidence="1" id="KW-1133">Transmembrane helix</keyword>
<sequence>MNRLIQWFVENPIAANLLMVVIILGGLSNLASLNKEVFPGVETNLIRVDIPYPGAGPVEVEEQVVKRVEEAIADLEGIEEITSTARLSLGTVQAEAINGYDSQRLLNNIKARVDAISTFPADAEKPIITEALWQREIMSLGIYGDVSEAALKQASEKIRDEIALLPGISIVNIKATRPDEMAVEISEYNLRHYNLSFEQVVNAVRQASLNLPAGTIKSDTGDIQLQTRGQAYSASDFERIVVDSHEDGSQLTIGDVGTVTDGFAEDNIIARLNGKPAVFLEVKSTEKPDIINIAKTVNDYLVQANQELPAGIEITVWQDWSKLFEGRMNLLLKNSLSGLVLVFVILMLFLRPALAAWVCVGIAIAFLGALWLLPLFGVSLNMISMFAFLMVLGIVVDDAIIVGESIYSKQQSGLKGHAAAASGAKAISKPVFFAVVSTMIFFAPLLVIPGGMGDMSYAIPIVVILALAFSLLESLLILPSHLSHLKPEQPSTHAWSNRLSQTRGKFAHGLNAFAVNVYRPGLLKMLRNNGTTISLFLIAFGLSAALYGGGWMHRTFMPVVTSDFIRIQVSVPEGSPFSTQALILKQLEQGLEQLKTDPQLFNGDDHGLLGDMQSYAWQNQALVTVTLNPQDNQKVSSSDILNRWKELVGPINDAEQIQESATINAISEDITLRLTLGADDHERMLQAIHDVKTALSTYPGVYDLRDSLTEARSEIEIDLKPNAELLGLGLADIARQVRQGFYGEEAQRIPRGKEDVKVMVRYPKAERNDVDQLGEMRVRTADGRAIPLETVANIRFVPGYTQIDRIDRKRAIAITAEVAEGKGEPNEIVASLLKNNLPAWRQQYPGFDLTITGDMEDESQFLVSTTRNFGLAILVIYGLMAVAFGSYWQPVLILTAIPFGFMGAVIGHLIMGREVSMMSMLGFFACAGVVVNDNLVLLDRINQLRHQGMEVFAAVVQAGLDRFRPIILTSVTTFIGLVPIMAETSTQARFLIPMVISLSFGVLFATGVTLILVPSLYLLAERIKARLAGEKISRGPLEFEKT</sequence>
<keyword evidence="3" id="KW-1185">Reference proteome</keyword>
<keyword evidence="1" id="KW-0472">Membrane</keyword>
<feature type="transmembrane region" description="Helical" evidence="1">
    <location>
        <begin position="966"/>
        <end position="982"/>
    </location>
</feature>
<dbReference type="SUPFAM" id="SSF82866">
    <property type="entry name" value="Multidrug efflux transporter AcrB transmembrane domain"/>
    <property type="match status" value="2"/>
</dbReference>
<evidence type="ECO:0000313" key="2">
    <source>
        <dbReference type="EMBL" id="NHO66619.1"/>
    </source>
</evidence>
<protein>
    <submittedName>
        <fullName evidence="2">Efflux RND transporter permease subunit</fullName>
    </submittedName>
</protein>
<dbReference type="RefSeq" id="WP_167187787.1">
    <property type="nucleotide sequence ID" value="NZ_JAAONZ010000010.1"/>
</dbReference>
<dbReference type="PANTHER" id="PTHR32063">
    <property type="match status" value="1"/>
</dbReference>
<dbReference type="InterPro" id="IPR027463">
    <property type="entry name" value="AcrB_DN_DC_subdom"/>
</dbReference>
<dbReference type="Gene3D" id="1.20.1640.10">
    <property type="entry name" value="Multidrug efflux transporter AcrB transmembrane domain"/>
    <property type="match status" value="2"/>
</dbReference>
<dbReference type="PRINTS" id="PR00702">
    <property type="entry name" value="ACRIFLAVINRP"/>
</dbReference>
<dbReference type="Gene3D" id="3.30.70.1440">
    <property type="entry name" value="Multidrug efflux transporter AcrB pore domain"/>
    <property type="match status" value="1"/>
</dbReference>
<dbReference type="PANTHER" id="PTHR32063:SF33">
    <property type="entry name" value="RND SUPERFAMILY EFFLUX PUMP PERMEASE COMPONENT"/>
    <property type="match status" value="1"/>
</dbReference>
<feature type="transmembrane region" description="Helical" evidence="1">
    <location>
        <begin position="893"/>
        <end position="911"/>
    </location>
</feature>
<feature type="transmembrane region" description="Helical" evidence="1">
    <location>
        <begin position="385"/>
        <end position="407"/>
    </location>
</feature>
<dbReference type="Proteomes" id="UP000787472">
    <property type="component" value="Unassembled WGS sequence"/>
</dbReference>
<feature type="transmembrane region" description="Helical" evidence="1">
    <location>
        <begin position="355"/>
        <end position="373"/>
    </location>
</feature>